<proteinExistence type="predicted"/>
<reference evidence="2" key="1">
    <citation type="journal article" date="2019" name="Int. J. Syst. Evol. Microbiol.">
        <title>The Global Catalogue of Microorganisms (GCM) 10K type strain sequencing project: providing services to taxonomists for standard genome sequencing and annotation.</title>
        <authorList>
            <consortium name="The Broad Institute Genomics Platform"/>
            <consortium name="The Broad Institute Genome Sequencing Center for Infectious Disease"/>
            <person name="Wu L."/>
            <person name="Ma J."/>
        </authorList>
    </citation>
    <scope>NUCLEOTIDE SEQUENCE [LARGE SCALE GENOMIC DNA]</scope>
    <source>
        <strain evidence="2">JCM 15614</strain>
    </source>
</reference>
<dbReference type="EMBL" id="BAAAVV010000002">
    <property type="protein sequence ID" value="GAA3159187.1"/>
    <property type="molecule type" value="Genomic_DNA"/>
</dbReference>
<dbReference type="Proteomes" id="UP001499924">
    <property type="component" value="Unassembled WGS sequence"/>
</dbReference>
<gene>
    <name evidence="1" type="ORF">GCM10010531_08200</name>
</gene>
<dbReference type="Gene3D" id="3.80.10.10">
    <property type="entry name" value="Ribonuclease Inhibitor"/>
    <property type="match status" value="1"/>
</dbReference>
<name>A0ABP6NV33_9ACTN</name>
<evidence type="ECO:0008006" key="3">
    <source>
        <dbReference type="Google" id="ProtNLM"/>
    </source>
</evidence>
<sequence length="341" mass="36964">MPVITVAEGSSAYPARIEVSSPLHPRELRSLPHGRCVVQLGSLLSMGEHELLGTWFAEHPDAELRVYAGLPATLDFLRAYPRLTALTVDSEVTDASGLAFLPDSLRSLIIDCRLPQPNDLDALARFRSLDTLGLSGIRRLPDSVRGLPVTKLHLGNVKILDGLGHLPHLRTLRLRNASADLTPLIGLSYLEDLTLAVGGCGDLGPLAELSSLRRFSAWLVRGLDDVSPLARLPKLEDAYLSKLRGVDRLPPLVDAQSLAKVTLEHMRGLSDLGPLRDAPALRLLSLIEMEHLQPEDVAVLVGHPTLTQVHIGLGSDRKNLAVRDALRISGSYGGHPWPPAN</sequence>
<accession>A0ABP6NV33</accession>
<protein>
    <recommendedName>
        <fullName evidence="3">Leucine-rich repeat domain-containing protein</fullName>
    </recommendedName>
</protein>
<evidence type="ECO:0000313" key="2">
    <source>
        <dbReference type="Proteomes" id="UP001499924"/>
    </source>
</evidence>
<dbReference type="InterPro" id="IPR032675">
    <property type="entry name" value="LRR_dom_sf"/>
</dbReference>
<evidence type="ECO:0000313" key="1">
    <source>
        <dbReference type="EMBL" id="GAA3159187.1"/>
    </source>
</evidence>
<keyword evidence="2" id="KW-1185">Reference proteome</keyword>
<comment type="caution">
    <text evidence="1">The sequence shown here is derived from an EMBL/GenBank/DDBJ whole genome shotgun (WGS) entry which is preliminary data.</text>
</comment>
<dbReference type="SUPFAM" id="SSF52058">
    <property type="entry name" value="L domain-like"/>
    <property type="match status" value="1"/>
</dbReference>
<organism evidence="1 2">
    <name type="scientific">Blastococcus jejuensis</name>
    <dbReference type="NCBI Taxonomy" id="351224"/>
    <lineage>
        <taxon>Bacteria</taxon>
        <taxon>Bacillati</taxon>
        <taxon>Actinomycetota</taxon>
        <taxon>Actinomycetes</taxon>
        <taxon>Geodermatophilales</taxon>
        <taxon>Geodermatophilaceae</taxon>
        <taxon>Blastococcus</taxon>
    </lineage>
</organism>